<sequence>MKIQDPNWEKLLIENFDFSSKCLKNAIGQSVKWMRSWLHTENVTNTPLHRKKDMYEKHE</sequence>
<gene>
    <name evidence="1" type="ORF">NCTC11087_00257</name>
</gene>
<protein>
    <submittedName>
        <fullName evidence="1">Uncharacterized protein</fullName>
    </submittedName>
</protein>
<organism evidence="1 2">
    <name type="scientific">Faecalicoccus pleomorphus</name>
    <dbReference type="NCBI Taxonomy" id="1323"/>
    <lineage>
        <taxon>Bacteria</taxon>
        <taxon>Bacillati</taxon>
        <taxon>Bacillota</taxon>
        <taxon>Erysipelotrichia</taxon>
        <taxon>Erysipelotrichales</taxon>
        <taxon>Erysipelotrichaceae</taxon>
        <taxon>Faecalicoccus</taxon>
    </lineage>
</organism>
<reference evidence="1 2" key="1">
    <citation type="submission" date="2018-06" db="EMBL/GenBank/DDBJ databases">
        <authorList>
            <consortium name="Pathogen Informatics"/>
            <person name="Doyle S."/>
        </authorList>
    </citation>
    <scope>NUCLEOTIDE SEQUENCE [LARGE SCALE GENOMIC DNA]</scope>
    <source>
        <strain evidence="1 2">NCTC11087</strain>
    </source>
</reference>
<dbReference type="RefSeq" id="WP_022789831.1">
    <property type="nucleotide sequence ID" value="NZ_JACJIZ010000009.1"/>
</dbReference>
<keyword evidence="2" id="KW-1185">Reference proteome</keyword>
<dbReference type="AlphaFoldDB" id="A0A380LNG7"/>
<evidence type="ECO:0000313" key="1">
    <source>
        <dbReference type="EMBL" id="SUO03396.1"/>
    </source>
</evidence>
<dbReference type="EMBL" id="UHFX01000003">
    <property type="protein sequence ID" value="SUO03396.1"/>
    <property type="molecule type" value="Genomic_DNA"/>
</dbReference>
<dbReference type="GeneID" id="77461251"/>
<accession>A0A380LNG7</accession>
<evidence type="ECO:0000313" key="2">
    <source>
        <dbReference type="Proteomes" id="UP000255523"/>
    </source>
</evidence>
<name>A0A380LNG7_9FIRM</name>
<proteinExistence type="predicted"/>
<dbReference type="Proteomes" id="UP000255523">
    <property type="component" value="Unassembled WGS sequence"/>
</dbReference>